<dbReference type="EMBL" id="CAJVPZ010031908">
    <property type="protein sequence ID" value="CAG8740495.1"/>
    <property type="molecule type" value="Genomic_DNA"/>
</dbReference>
<reference evidence="1" key="1">
    <citation type="submission" date="2021-06" db="EMBL/GenBank/DDBJ databases">
        <authorList>
            <person name="Kallberg Y."/>
            <person name="Tangrot J."/>
            <person name="Rosling A."/>
        </authorList>
    </citation>
    <scope>NUCLEOTIDE SEQUENCE</scope>
    <source>
        <strain evidence="1">IN212</strain>
    </source>
</reference>
<keyword evidence="2" id="KW-1185">Reference proteome</keyword>
<dbReference type="AlphaFoldDB" id="A0A9N9NLM1"/>
<dbReference type="OrthoDB" id="2443332at2759"/>
<protein>
    <submittedName>
        <fullName evidence="1">4421_t:CDS:1</fullName>
    </submittedName>
</protein>
<proteinExistence type="predicted"/>
<feature type="non-terminal residue" evidence="1">
    <location>
        <position position="1"/>
    </location>
</feature>
<feature type="non-terminal residue" evidence="1">
    <location>
        <position position="193"/>
    </location>
</feature>
<name>A0A9N9NLM1_9GLOM</name>
<accession>A0A9N9NLM1</accession>
<dbReference type="Proteomes" id="UP000789396">
    <property type="component" value="Unassembled WGS sequence"/>
</dbReference>
<organism evidence="1 2">
    <name type="scientific">Racocetra fulgida</name>
    <dbReference type="NCBI Taxonomy" id="60492"/>
    <lineage>
        <taxon>Eukaryota</taxon>
        <taxon>Fungi</taxon>
        <taxon>Fungi incertae sedis</taxon>
        <taxon>Mucoromycota</taxon>
        <taxon>Glomeromycotina</taxon>
        <taxon>Glomeromycetes</taxon>
        <taxon>Diversisporales</taxon>
        <taxon>Gigasporaceae</taxon>
        <taxon>Racocetra</taxon>
    </lineage>
</organism>
<comment type="caution">
    <text evidence="1">The sequence shown here is derived from an EMBL/GenBank/DDBJ whole genome shotgun (WGS) entry which is preliminary data.</text>
</comment>
<evidence type="ECO:0000313" key="2">
    <source>
        <dbReference type="Proteomes" id="UP000789396"/>
    </source>
</evidence>
<evidence type="ECO:0000313" key="1">
    <source>
        <dbReference type="EMBL" id="CAG8740495.1"/>
    </source>
</evidence>
<sequence length="193" mass="21739">GKSQYFAKQDQLFDGLKNEAVNSAQKALNKPRKYQKTDRQVVTINEGNHNSNSSMIEYAILIAIIEQISSALETSEIVLDVGIDGDLNSNKTLGAQKIVHKICADLKHKAKNVRAKIAKNNKWKYLESPIMKYYVQCVYVATARASDPNLPTPTEKDFALKNVFNLSEYQEYQKESIESFINGYNTLTILKTG</sequence>
<gene>
    <name evidence="1" type="ORF">RFULGI_LOCUS12821</name>
</gene>